<keyword evidence="3" id="KW-0998">Cell outer membrane</keyword>
<dbReference type="PANTHER" id="PTHR34597:SF6">
    <property type="entry name" value="BLR6126 PROTEIN"/>
    <property type="match status" value="1"/>
</dbReference>
<keyword evidence="8" id="KW-1185">Reference proteome</keyword>
<feature type="signal peptide" evidence="4">
    <location>
        <begin position="1"/>
        <end position="26"/>
    </location>
</feature>
<feature type="chain" id="PRO_5039459266" evidence="4">
    <location>
        <begin position="27"/>
        <end position="530"/>
    </location>
</feature>
<reference evidence="7 8" key="1">
    <citation type="journal article" date="2020" name="Microorganisms">
        <title>Reliable Identification of Environmental Pseudomonas Isolates Using the rpoD Gene.</title>
        <authorList>
            <consortium name="The Broad Institute Genome Sequencing Platform"/>
            <person name="Girard L."/>
            <person name="Lood C."/>
            <person name="Rokni-Zadeh H."/>
            <person name="van Noort V."/>
            <person name="Lavigne R."/>
            <person name="De Mot R."/>
        </authorList>
    </citation>
    <scope>NUCLEOTIDE SEQUENCE [LARGE SCALE GENOMIC DNA]</scope>
    <source>
        <strain evidence="7 8">RW9S1A</strain>
    </source>
</reference>
<dbReference type="AlphaFoldDB" id="A0A9E6U062"/>
<organism evidence="7 8">
    <name type="scientific">Pseudomonas xantholysinigenes</name>
    <dbReference type="NCBI Taxonomy" id="2745490"/>
    <lineage>
        <taxon>Bacteria</taxon>
        <taxon>Pseudomonadati</taxon>
        <taxon>Pseudomonadota</taxon>
        <taxon>Gammaproteobacteria</taxon>
        <taxon>Pseudomonadales</taxon>
        <taxon>Pseudomonadaceae</taxon>
        <taxon>Pseudomonas</taxon>
    </lineage>
</organism>
<evidence type="ECO:0000256" key="2">
    <source>
        <dbReference type="ARBA" id="ARBA00022692"/>
    </source>
</evidence>
<evidence type="ECO:0000313" key="8">
    <source>
        <dbReference type="Proteomes" id="UP000633418"/>
    </source>
</evidence>
<gene>
    <name evidence="7" type="ORF">HU772_011835</name>
</gene>
<dbReference type="InterPro" id="IPR051544">
    <property type="entry name" value="TPS_OM_transporter"/>
</dbReference>
<reference evidence="7 8" key="2">
    <citation type="journal article" date="2021" name="Microorganisms">
        <title>The Ever-Expanding Pseudomonas Genus: Description of 43 New Species and Partition of the Pseudomonas putida Group.</title>
        <authorList>
            <person name="Girard L."/>
            <person name="Lood C."/>
            <person name="Hofte M."/>
            <person name="Vandamme P."/>
            <person name="Rokni-Zadeh H."/>
            <person name="van Noort V."/>
            <person name="Lavigne R."/>
            <person name="De Mot R."/>
        </authorList>
    </citation>
    <scope>NUCLEOTIDE SEQUENCE [LARGE SCALE GENOMIC DNA]</scope>
    <source>
        <strain evidence="7 8">RW9S1A</strain>
    </source>
</reference>
<dbReference type="GO" id="GO:0098046">
    <property type="term" value="C:type V protein secretion system complex"/>
    <property type="evidence" value="ECO:0007669"/>
    <property type="project" value="TreeGrafter"/>
</dbReference>
<dbReference type="InterPro" id="IPR005565">
    <property type="entry name" value="Hemolysn_activator_HlyB_C"/>
</dbReference>
<evidence type="ECO:0000256" key="4">
    <source>
        <dbReference type="SAM" id="SignalP"/>
    </source>
</evidence>
<dbReference type="GO" id="GO:0046819">
    <property type="term" value="P:protein secretion by the type V secretion system"/>
    <property type="evidence" value="ECO:0007669"/>
    <property type="project" value="TreeGrafter"/>
</dbReference>
<dbReference type="Gene3D" id="3.10.20.310">
    <property type="entry name" value="membrane protein fhac"/>
    <property type="match status" value="1"/>
</dbReference>
<dbReference type="Gene3D" id="2.40.160.50">
    <property type="entry name" value="membrane protein fhac: a member of the omp85/tpsb transporter family"/>
    <property type="match status" value="1"/>
</dbReference>
<proteinExistence type="predicted"/>
<protein>
    <submittedName>
        <fullName evidence="7">ShlB/FhaC/HecB family hemolysin secretion/activation protein</fullName>
    </submittedName>
</protein>
<keyword evidence="1" id="KW-1134">Transmembrane beta strand</keyword>
<keyword evidence="2" id="KW-0812">Transmembrane</keyword>
<dbReference type="EMBL" id="CP077095">
    <property type="protein sequence ID" value="QXI40719.1"/>
    <property type="molecule type" value="Genomic_DNA"/>
</dbReference>
<evidence type="ECO:0000256" key="1">
    <source>
        <dbReference type="ARBA" id="ARBA00022452"/>
    </source>
</evidence>
<evidence type="ECO:0000259" key="5">
    <source>
        <dbReference type="Pfam" id="PF03865"/>
    </source>
</evidence>
<keyword evidence="4" id="KW-0732">Signal</keyword>
<dbReference type="Proteomes" id="UP000633418">
    <property type="component" value="Chromosome"/>
</dbReference>
<keyword evidence="1" id="KW-0472">Membrane</keyword>
<sequence>MEHFFFKRCGVGAGVLLCLLSTTVAADEPTDRPERRVEINEYVVRGNTVLDAQAIEEAVYPYLGPDRTLADLEGAREALQKSYQARGYQSVFVELPEQKVEGGVVYLNVTETKVGRVRVVGAKHYSPVEIREQVPALEEGKVPDFAQVQDELASLNRTPGRQVMPLVREGQRPGTMDVDLQVEDKQPWSLSLGLNNDHSADTEKLRSVVSLGYNNLWQAGHSVSLTWFTAPEDRDNAEVWSGSYALPLNARWSLQFSGYQSDSDVATVGGTNVLGKGHSYGVSAIYNLPGVGAWAHALSLGVDFKDFDEQVALGGSRDKVPLKYAPITLGYNGYRFTEQDQLSLGLSLVAGTRSLFGYGSDDAAFDYKRYRADSSFALVKGDGSYTFDVAGNWQSATKLAFQLASGPLVSNEQFAAGGATSVRGYLAAERTGDDGVLFSQELRTPSIGRYVGSYISDWRFYLFAEGAHLRLQDALPEQDDSYSLASVGLGTRASVNDWLSGSLDWAVPLKDGANTDKHDPRLHFSVQATF</sequence>
<dbReference type="Pfam" id="PF03865">
    <property type="entry name" value="ShlB"/>
    <property type="match status" value="1"/>
</dbReference>
<accession>A0A9E6U062</accession>
<evidence type="ECO:0000259" key="6">
    <source>
        <dbReference type="Pfam" id="PF08479"/>
    </source>
</evidence>
<dbReference type="PANTHER" id="PTHR34597">
    <property type="entry name" value="SLR1661 PROTEIN"/>
    <property type="match status" value="1"/>
</dbReference>
<evidence type="ECO:0000313" key="7">
    <source>
        <dbReference type="EMBL" id="QXI40719.1"/>
    </source>
</evidence>
<dbReference type="GO" id="GO:0008320">
    <property type="term" value="F:protein transmembrane transporter activity"/>
    <property type="evidence" value="ECO:0007669"/>
    <property type="project" value="TreeGrafter"/>
</dbReference>
<evidence type="ECO:0000256" key="3">
    <source>
        <dbReference type="ARBA" id="ARBA00023237"/>
    </source>
</evidence>
<name>A0A9E6U062_9PSED</name>
<dbReference type="Pfam" id="PF08479">
    <property type="entry name" value="POTRA_2"/>
    <property type="match status" value="1"/>
</dbReference>
<dbReference type="InterPro" id="IPR013686">
    <property type="entry name" value="Polypept-transport_assoc_ShlB"/>
</dbReference>
<feature type="domain" description="Polypeptide-transport-associated ShlB-type" evidence="6">
    <location>
        <begin position="38"/>
        <end position="111"/>
    </location>
</feature>
<dbReference type="KEGG" id="pxn:HU772_011835"/>
<feature type="domain" description="Haemolysin activator HlyB C-terminal" evidence="5">
    <location>
        <begin position="174"/>
        <end position="492"/>
    </location>
</feature>